<protein>
    <submittedName>
        <fullName evidence="1">Uncharacterized protein</fullName>
    </submittedName>
</protein>
<name>A0A165ZPQ7_9AGAM</name>
<reference evidence="1 2" key="1">
    <citation type="journal article" date="2016" name="Mol. Biol. Evol.">
        <title>Comparative Genomics of Early-Diverging Mushroom-Forming Fungi Provides Insights into the Origins of Lignocellulose Decay Capabilities.</title>
        <authorList>
            <person name="Nagy L.G."/>
            <person name="Riley R."/>
            <person name="Tritt A."/>
            <person name="Adam C."/>
            <person name="Daum C."/>
            <person name="Floudas D."/>
            <person name="Sun H."/>
            <person name="Yadav J.S."/>
            <person name="Pangilinan J."/>
            <person name="Larsson K.H."/>
            <person name="Matsuura K."/>
            <person name="Barry K."/>
            <person name="Labutti K."/>
            <person name="Kuo R."/>
            <person name="Ohm R.A."/>
            <person name="Bhattacharya S.S."/>
            <person name="Shirouzu T."/>
            <person name="Yoshinaga Y."/>
            <person name="Martin F.M."/>
            <person name="Grigoriev I.V."/>
            <person name="Hibbett D.S."/>
        </authorList>
    </citation>
    <scope>NUCLEOTIDE SEQUENCE [LARGE SCALE GENOMIC DNA]</scope>
    <source>
        <strain evidence="1 2">CBS 109695</strain>
    </source>
</reference>
<dbReference type="AlphaFoldDB" id="A0A165ZPQ7"/>
<evidence type="ECO:0000313" key="2">
    <source>
        <dbReference type="Proteomes" id="UP000076532"/>
    </source>
</evidence>
<sequence>MSKLASASWSPSSTTLNCSSNELGPTCLLMLISMAVFAGKSCSMSATSPSSSPLSFASTNFAARGEY</sequence>
<feature type="non-terminal residue" evidence="1">
    <location>
        <position position="67"/>
    </location>
</feature>
<organism evidence="1 2">
    <name type="scientific">Athelia psychrophila</name>
    <dbReference type="NCBI Taxonomy" id="1759441"/>
    <lineage>
        <taxon>Eukaryota</taxon>
        <taxon>Fungi</taxon>
        <taxon>Dikarya</taxon>
        <taxon>Basidiomycota</taxon>
        <taxon>Agaricomycotina</taxon>
        <taxon>Agaricomycetes</taxon>
        <taxon>Agaricomycetidae</taxon>
        <taxon>Atheliales</taxon>
        <taxon>Atheliaceae</taxon>
        <taxon>Athelia</taxon>
    </lineage>
</organism>
<gene>
    <name evidence="1" type="ORF">FIBSPDRAFT_872243</name>
</gene>
<dbReference type="Proteomes" id="UP000076532">
    <property type="component" value="Unassembled WGS sequence"/>
</dbReference>
<proteinExistence type="predicted"/>
<evidence type="ECO:0000313" key="1">
    <source>
        <dbReference type="EMBL" id="KZP10796.1"/>
    </source>
</evidence>
<dbReference type="EMBL" id="KV417673">
    <property type="protein sequence ID" value="KZP10796.1"/>
    <property type="molecule type" value="Genomic_DNA"/>
</dbReference>
<keyword evidence="2" id="KW-1185">Reference proteome</keyword>
<accession>A0A165ZPQ7</accession>